<reference evidence="2 3" key="1">
    <citation type="submission" date="2019-12" db="EMBL/GenBank/DDBJ databases">
        <title>Genomic-based taxomic classification of the family Erythrobacteraceae.</title>
        <authorList>
            <person name="Xu L."/>
        </authorList>
    </citation>
    <scope>NUCLEOTIDE SEQUENCE [LARGE SCALE GENOMIC DNA]</scope>
    <source>
        <strain evidence="2 3">DSM 17792</strain>
    </source>
</reference>
<evidence type="ECO:0000259" key="1">
    <source>
        <dbReference type="Pfam" id="PF13649"/>
    </source>
</evidence>
<evidence type="ECO:0000313" key="3">
    <source>
        <dbReference type="Proteomes" id="UP000448199"/>
    </source>
</evidence>
<dbReference type="EMBL" id="WTYC01000001">
    <property type="protein sequence ID" value="MXO47381.1"/>
    <property type="molecule type" value="Genomic_DNA"/>
</dbReference>
<dbReference type="SUPFAM" id="SSF53335">
    <property type="entry name" value="S-adenosyl-L-methionine-dependent methyltransferases"/>
    <property type="match status" value="1"/>
</dbReference>
<accession>A0A844XN24</accession>
<dbReference type="Gene3D" id="3.40.50.150">
    <property type="entry name" value="Vaccinia Virus protein VP39"/>
    <property type="match status" value="1"/>
</dbReference>
<dbReference type="Proteomes" id="UP000448199">
    <property type="component" value="Unassembled WGS sequence"/>
</dbReference>
<protein>
    <submittedName>
        <fullName evidence="2">Methyltransferase domain-containing protein</fullName>
    </submittedName>
</protein>
<dbReference type="OrthoDB" id="9805585at2"/>
<dbReference type="GO" id="GO:0008168">
    <property type="term" value="F:methyltransferase activity"/>
    <property type="evidence" value="ECO:0007669"/>
    <property type="project" value="UniProtKB-KW"/>
</dbReference>
<sequence>MLHAPCQTRPLSTGLQKVNDLSGQQGIGVIERRTLKDRASRLLGQWGVFFKGFLEEPKMVGSIIPSSRFTIRKMLAPVKWDECKVFVEYGPGVGTFCQAVLDRLPRDGQLIVIDTNPLYIDYLKKHFRDSRFSAVHGSAADVEEIVRAHGHEHADYVLSGLPFSTLPDGVGPAIAAATHRVIRPGGAFLVYQFSAKARDFMERHFERIDSGFEPLNVLPCQLFWGWKDAEA</sequence>
<keyword evidence="2" id="KW-0489">Methyltransferase</keyword>
<dbReference type="GO" id="GO:0032259">
    <property type="term" value="P:methylation"/>
    <property type="evidence" value="ECO:0007669"/>
    <property type="project" value="UniProtKB-KW"/>
</dbReference>
<proteinExistence type="predicted"/>
<evidence type="ECO:0000313" key="2">
    <source>
        <dbReference type="EMBL" id="MXO47381.1"/>
    </source>
</evidence>
<gene>
    <name evidence="2" type="ORF">GRI69_03805</name>
</gene>
<dbReference type="Pfam" id="PF13649">
    <property type="entry name" value="Methyltransf_25"/>
    <property type="match status" value="1"/>
</dbReference>
<organism evidence="2 3">
    <name type="scientific">Qipengyuania vulgaris</name>
    <dbReference type="NCBI Taxonomy" id="291985"/>
    <lineage>
        <taxon>Bacteria</taxon>
        <taxon>Pseudomonadati</taxon>
        <taxon>Pseudomonadota</taxon>
        <taxon>Alphaproteobacteria</taxon>
        <taxon>Sphingomonadales</taxon>
        <taxon>Erythrobacteraceae</taxon>
        <taxon>Qipengyuania</taxon>
    </lineage>
</organism>
<feature type="domain" description="Methyltransferase" evidence="1">
    <location>
        <begin position="87"/>
        <end position="186"/>
    </location>
</feature>
<dbReference type="InterPro" id="IPR041698">
    <property type="entry name" value="Methyltransf_25"/>
</dbReference>
<keyword evidence="2" id="KW-0808">Transferase</keyword>
<dbReference type="CDD" id="cd02440">
    <property type="entry name" value="AdoMet_MTases"/>
    <property type="match status" value="1"/>
</dbReference>
<comment type="caution">
    <text evidence="2">The sequence shown here is derived from an EMBL/GenBank/DDBJ whole genome shotgun (WGS) entry which is preliminary data.</text>
</comment>
<dbReference type="InterPro" id="IPR029063">
    <property type="entry name" value="SAM-dependent_MTases_sf"/>
</dbReference>
<keyword evidence="3" id="KW-1185">Reference proteome</keyword>
<dbReference type="AlphaFoldDB" id="A0A844XN24"/>
<name>A0A844XN24_9SPHN</name>